<dbReference type="RefSeq" id="XP_010232801.1">
    <property type="nucleotide sequence ID" value="XM_010234499.3"/>
</dbReference>
<dbReference type="EnsemblPlants" id="KQK11482">
    <property type="protein sequence ID" value="KQK11482"/>
    <property type="gene ID" value="BRADI_2g60480v3"/>
</dbReference>
<name>I1HV41_BRADI</name>
<evidence type="ECO:0000313" key="2">
    <source>
        <dbReference type="EnsemblPlants" id="KQK11482"/>
    </source>
</evidence>
<dbReference type="InterPro" id="IPR013181">
    <property type="entry name" value="DUF1719"/>
</dbReference>
<dbReference type="Gramene" id="PNT73578">
    <property type="protein sequence ID" value="PNT73578"/>
    <property type="gene ID" value="BRADI_2g60480v3"/>
</dbReference>
<protein>
    <submittedName>
        <fullName evidence="1 2">Uncharacterized protein</fullName>
    </submittedName>
</protein>
<evidence type="ECO:0000313" key="1">
    <source>
        <dbReference type="EMBL" id="KQK11482.1"/>
    </source>
</evidence>
<dbReference type="EMBL" id="CM000881">
    <property type="protein sequence ID" value="KQK11482.1"/>
    <property type="molecule type" value="Genomic_DNA"/>
</dbReference>
<dbReference type="OrthoDB" id="584137at2759"/>
<proteinExistence type="predicted"/>
<dbReference type="PANTHER" id="PTHR33377:SF82">
    <property type="match status" value="1"/>
</dbReference>
<evidence type="ECO:0000313" key="3">
    <source>
        <dbReference type="Proteomes" id="UP000008810"/>
    </source>
</evidence>
<dbReference type="Proteomes" id="UP000008810">
    <property type="component" value="Chromosome 2"/>
</dbReference>
<dbReference type="Pfam" id="PF08224">
    <property type="entry name" value="DUF1719"/>
    <property type="match status" value="1"/>
</dbReference>
<dbReference type="Gramene" id="KQK11482">
    <property type="protein sequence ID" value="KQK11482"/>
    <property type="gene ID" value="BRADI_2g60480v3"/>
</dbReference>
<dbReference type="AlphaFoldDB" id="I1HV41"/>
<dbReference type="EMBL" id="CM000881">
    <property type="protein sequence ID" value="PNT73578.1"/>
    <property type="molecule type" value="Genomic_DNA"/>
</dbReference>
<dbReference type="eggNOG" id="ENOG502R51S">
    <property type="taxonomic scope" value="Eukaryota"/>
</dbReference>
<dbReference type="RefSeq" id="XP_010232802.1">
    <property type="nucleotide sequence ID" value="XM_010234500.3"/>
</dbReference>
<dbReference type="GeneID" id="104582951"/>
<dbReference type="PANTHER" id="PTHR33377">
    <property type="entry name" value="OS10G0134700 PROTEIN-RELATED"/>
    <property type="match status" value="1"/>
</dbReference>
<organism evidence="2">
    <name type="scientific">Brachypodium distachyon</name>
    <name type="common">Purple false brome</name>
    <name type="synonym">Trachynia distachya</name>
    <dbReference type="NCBI Taxonomy" id="15368"/>
    <lineage>
        <taxon>Eukaryota</taxon>
        <taxon>Viridiplantae</taxon>
        <taxon>Streptophyta</taxon>
        <taxon>Embryophyta</taxon>
        <taxon>Tracheophyta</taxon>
        <taxon>Spermatophyta</taxon>
        <taxon>Magnoliopsida</taxon>
        <taxon>Liliopsida</taxon>
        <taxon>Poales</taxon>
        <taxon>Poaceae</taxon>
        <taxon>BOP clade</taxon>
        <taxon>Pooideae</taxon>
        <taxon>Stipodae</taxon>
        <taxon>Brachypodieae</taxon>
        <taxon>Brachypodium</taxon>
    </lineage>
</organism>
<dbReference type="EnsemblPlants" id="PNT73578">
    <property type="protein sequence ID" value="PNT73578"/>
    <property type="gene ID" value="BRADI_2g60480v3"/>
</dbReference>
<sequence>MAEMVSSAIVGETVSRIFSGITGSKDPEKTDEAIGGGLERLEMARIKMEAALETSNKWQITDTPLLHWRKKLKRAAQDCEDAVRRCRQHSQEEDERKQNVMHSSFPRRIAHTTKAFISSFVGRDNDHCSDNIAAVRKFERFADGATEFMRFVQFGGTPRQHLFFDPLIGHIFAGKSIRYMGLLPGARHHFFSLWPIAFEERGLEAMLFYAYEDCKVLENSFALGFMMRVLESTDIIGTTVKCLRLVTPHFKSTADVVTKEIMQLPTQDFSCLPLEVANANVEQYWNDIHTTFAGWFRPDPLCCQGYEHNVVPSCRGGESINGRKLRLSSIFPEPVGLVFLQRHISLSEYSNQLQGSATRYVSSSLKNYPPLKLGISFVPHYSDEPNSTSEGSVTEVIDGEKQHLTHVNYQPDQLDEMLLPKAIEYLYHNTEATSYVISWRSNHGRADLSVSKTTIATRISGARIASTRQGTSKRSKMLREILQGQTKNLQWKEIARRYLKLWVVRSSERLQSMFTAWLSR</sequence>
<gene>
    <name evidence="2" type="primary">LOC104582951</name>
    <name evidence="1" type="ORF">BRADI_2g60480v3</name>
</gene>
<reference evidence="2" key="3">
    <citation type="submission" date="2018-08" db="UniProtKB">
        <authorList>
            <consortium name="EnsemblPlants"/>
        </authorList>
    </citation>
    <scope>IDENTIFICATION</scope>
    <source>
        <strain evidence="2">cv. Bd21</strain>
    </source>
</reference>
<reference evidence="1" key="2">
    <citation type="submission" date="2017-06" db="EMBL/GenBank/DDBJ databases">
        <title>WGS assembly of Brachypodium distachyon.</title>
        <authorList>
            <consortium name="The International Brachypodium Initiative"/>
            <person name="Lucas S."/>
            <person name="Harmon-Smith M."/>
            <person name="Lail K."/>
            <person name="Tice H."/>
            <person name="Grimwood J."/>
            <person name="Bruce D."/>
            <person name="Barry K."/>
            <person name="Shu S."/>
            <person name="Lindquist E."/>
            <person name="Wang M."/>
            <person name="Pitluck S."/>
            <person name="Vogel J.P."/>
            <person name="Garvin D.F."/>
            <person name="Mockler T.C."/>
            <person name="Schmutz J."/>
            <person name="Rokhsar D."/>
            <person name="Bevan M.W."/>
        </authorList>
    </citation>
    <scope>NUCLEOTIDE SEQUENCE</scope>
    <source>
        <strain evidence="1">Bd21</strain>
    </source>
</reference>
<dbReference type="OMA" id="ACIRMEA"/>
<accession>I1HV41</accession>
<dbReference type="HOGENOM" id="CLU_022287_0_1_1"/>
<dbReference type="KEGG" id="bdi:104582951"/>
<reference evidence="1 2" key="1">
    <citation type="journal article" date="2010" name="Nature">
        <title>Genome sequencing and analysis of the model grass Brachypodium distachyon.</title>
        <authorList>
            <consortium name="International Brachypodium Initiative"/>
        </authorList>
    </citation>
    <scope>NUCLEOTIDE SEQUENCE [LARGE SCALE GENOMIC DNA]</scope>
    <source>
        <strain evidence="1">Bd21</strain>
        <strain evidence="2">cv. Bd21</strain>
    </source>
</reference>
<keyword evidence="3" id="KW-1185">Reference proteome</keyword>
<dbReference type="SMART" id="SM01157">
    <property type="entry name" value="DUF1719"/>
    <property type="match status" value="1"/>
</dbReference>